<dbReference type="InterPro" id="IPR003352">
    <property type="entry name" value="PTS_EIIC"/>
</dbReference>
<feature type="transmembrane region" description="Helical" evidence="17">
    <location>
        <begin position="210"/>
        <end position="229"/>
    </location>
</feature>
<dbReference type="InterPro" id="IPR036878">
    <property type="entry name" value="Glu_permease_IIB"/>
</dbReference>
<evidence type="ECO:0000256" key="5">
    <source>
        <dbReference type="ARBA" id="ARBA00022679"/>
    </source>
</evidence>
<feature type="transmembrane region" description="Helical" evidence="17">
    <location>
        <begin position="425"/>
        <end position="447"/>
    </location>
</feature>
<dbReference type="GO" id="GO:0005886">
    <property type="term" value="C:plasma membrane"/>
    <property type="evidence" value="ECO:0007669"/>
    <property type="project" value="UniProtKB-SubCell"/>
</dbReference>
<evidence type="ECO:0000256" key="7">
    <source>
        <dbReference type="ARBA" id="ARBA00022692"/>
    </source>
</evidence>
<feature type="active site" description="Phosphocysteine intermediate; for EIIB activity" evidence="16">
    <location>
        <position position="26"/>
    </location>
</feature>
<feature type="domain" description="PTS EIIB type-1" evidence="19">
    <location>
        <begin position="4"/>
        <end position="86"/>
    </location>
</feature>
<dbReference type="AlphaFoldDB" id="A0A202FF89"/>
<dbReference type="NCBIfam" id="TIGR00830">
    <property type="entry name" value="PTBA"/>
    <property type="match status" value="1"/>
</dbReference>
<dbReference type="PROSITE" id="PS01035">
    <property type="entry name" value="PTS_EIIB_TYPE_1_CYS"/>
    <property type="match status" value="1"/>
</dbReference>
<keyword evidence="7 17" id="KW-0812">Transmembrane</keyword>
<comment type="subcellular location">
    <subcellularLocation>
        <location evidence="1">Cell membrane</location>
        <topology evidence="1">Multi-pass membrane protein</topology>
    </subcellularLocation>
</comment>
<feature type="domain" description="PTS EIIC type-1" evidence="20">
    <location>
        <begin position="106"/>
        <end position="464"/>
    </location>
</feature>
<keyword evidence="8" id="KW-0418">Kinase</keyword>
<evidence type="ECO:0000313" key="21">
    <source>
        <dbReference type="EMBL" id="OVE99136.1"/>
    </source>
</evidence>
<keyword evidence="6" id="KW-0598">Phosphotransferase system</keyword>
<keyword evidence="3" id="KW-1003">Cell membrane</keyword>
<evidence type="ECO:0000256" key="10">
    <source>
        <dbReference type="ARBA" id="ARBA00023136"/>
    </source>
</evidence>
<dbReference type="InterPro" id="IPR001996">
    <property type="entry name" value="PTS_IIB_1"/>
</dbReference>
<evidence type="ECO:0000259" key="18">
    <source>
        <dbReference type="PROSITE" id="PS51093"/>
    </source>
</evidence>
<dbReference type="Pfam" id="PF02378">
    <property type="entry name" value="PTS_EIIC"/>
    <property type="match status" value="1"/>
</dbReference>
<dbReference type="GO" id="GO:0016301">
    <property type="term" value="F:kinase activity"/>
    <property type="evidence" value="ECO:0007669"/>
    <property type="project" value="UniProtKB-KW"/>
</dbReference>
<accession>A0A202FF89</accession>
<evidence type="ECO:0000256" key="12">
    <source>
        <dbReference type="ARBA" id="ARBA00045139"/>
    </source>
</evidence>
<dbReference type="InterPro" id="IPR050558">
    <property type="entry name" value="PTS_Sugar-Specific_Components"/>
</dbReference>
<name>A0A202FF89_9LACO</name>
<keyword evidence="5 21" id="KW-0808">Transferase</keyword>
<feature type="transmembrane region" description="Helical" evidence="17">
    <location>
        <begin position="145"/>
        <end position="164"/>
    </location>
</feature>
<dbReference type="GO" id="GO:0009401">
    <property type="term" value="P:phosphoenolpyruvate-dependent sugar phosphotransferase system"/>
    <property type="evidence" value="ECO:0007669"/>
    <property type="project" value="UniProtKB-KW"/>
</dbReference>
<dbReference type="EMBL" id="MYFM01000001">
    <property type="protein sequence ID" value="OVE99136.1"/>
    <property type="molecule type" value="Genomic_DNA"/>
</dbReference>
<reference evidence="21 22" key="1">
    <citation type="submission" date="2017-03" db="EMBL/GenBank/DDBJ databases">
        <title>Genome sequence of Lactobacillus bobalius KACC 16343.</title>
        <authorList>
            <person name="Chun J."/>
        </authorList>
    </citation>
    <scope>NUCLEOTIDE SEQUENCE [LARGE SCALE GENOMIC DNA]</scope>
    <source>
        <strain evidence="21 22">KACC 16343</strain>
    </source>
</reference>
<dbReference type="Pfam" id="PF00367">
    <property type="entry name" value="PTS_EIIB"/>
    <property type="match status" value="1"/>
</dbReference>
<evidence type="ECO:0000256" key="15">
    <source>
        <dbReference type="ARBA" id="ARBA00081008"/>
    </source>
</evidence>
<comment type="catalytic activity">
    <reaction evidence="13">
        <text>N(pros)-phospho-L-histidyl-[protein](out) + sucrose = sucrose 6(G)-phosphate(in) + L-histidyl-[protein]</text>
        <dbReference type="Rhea" id="RHEA:49236"/>
        <dbReference type="Rhea" id="RHEA-COMP:9745"/>
        <dbReference type="Rhea" id="RHEA-COMP:9746"/>
        <dbReference type="ChEBI" id="CHEBI:17992"/>
        <dbReference type="ChEBI" id="CHEBI:29979"/>
        <dbReference type="ChEBI" id="CHEBI:64837"/>
        <dbReference type="ChEBI" id="CHEBI:91002"/>
        <dbReference type="EC" id="2.7.1.211"/>
    </reaction>
</comment>
<keyword evidence="4" id="KW-0762">Sugar transport</keyword>
<keyword evidence="9 17" id="KW-1133">Transmembrane helix</keyword>
<dbReference type="GO" id="GO:0015771">
    <property type="term" value="P:trehalose transport"/>
    <property type="evidence" value="ECO:0007669"/>
    <property type="project" value="TreeGrafter"/>
</dbReference>
<organism evidence="21 22">
    <name type="scientific">Companilactobacillus bobalius</name>
    <dbReference type="NCBI Taxonomy" id="2801451"/>
    <lineage>
        <taxon>Bacteria</taxon>
        <taxon>Bacillati</taxon>
        <taxon>Bacillota</taxon>
        <taxon>Bacilli</taxon>
        <taxon>Lactobacillales</taxon>
        <taxon>Lactobacillaceae</taxon>
        <taxon>Companilactobacillus</taxon>
    </lineage>
</organism>
<evidence type="ECO:0000256" key="6">
    <source>
        <dbReference type="ARBA" id="ARBA00022683"/>
    </source>
</evidence>
<dbReference type="GO" id="GO:0090589">
    <property type="term" value="F:protein-phosphocysteine-trehalose phosphotransferase system transporter activity"/>
    <property type="evidence" value="ECO:0007669"/>
    <property type="project" value="TreeGrafter"/>
</dbReference>
<evidence type="ECO:0000259" key="20">
    <source>
        <dbReference type="PROSITE" id="PS51103"/>
    </source>
</evidence>
<dbReference type="Gene3D" id="2.70.70.10">
    <property type="entry name" value="Glucose Permease (Domain IIA)"/>
    <property type="match status" value="1"/>
</dbReference>
<dbReference type="PANTHER" id="PTHR30175">
    <property type="entry name" value="PHOSPHOTRANSFERASE SYSTEM TRANSPORT PROTEIN"/>
    <property type="match status" value="1"/>
</dbReference>
<dbReference type="Pfam" id="PF00358">
    <property type="entry name" value="PTS_EIIA_1"/>
    <property type="match status" value="1"/>
</dbReference>
<feature type="domain" description="PTS EIIA type-1" evidence="18">
    <location>
        <begin position="475"/>
        <end position="579"/>
    </location>
</feature>
<feature type="transmembrane region" description="Helical" evidence="17">
    <location>
        <begin position="241"/>
        <end position="266"/>
    </location>
</feature>
<keyword evidence="2" id="KW-0813">Transport</keyword>
<dbReference type="PROSITE" id="PS51103">
    <property type="entry name" value="PTS_EIIC_TYPE_1"/>
    <property type="match status" value="1"/>
</dbReference>
<dbReference type="PROSITE" id="PS00371">
    <property type="entry name" value="PTS_EIIA_TYPE_1_HIS"/>
    <property type="match status" value="1"/>
</dbReference>
<dbReference type="CDD" id="cd00212">
    <property type="entry name" value="PTS_IIB_glc"/>
    <property type="match status" value="1"/>
</dbReference>
<dbReference type="NCBIfam" id="TIGR01995">
    <property type="entry name" value="PTS-II-ABC-beta"/>
    <property type="match status" value="1"/>
</dbReference>
<evidence type="ECO:0000256" key="9">
    <source>
        <dbReference type="ARBA" id="ARBA00022989"/>
    </source>
</evidence>
<dbReference type="PROSITE" id="PS51098">
    <property type="entry name" value="PTS_EIIB_TYPE_1"/>
    <property type="match status" value="1"/>
</dbReference>
<evidence type="ECO:0000313" key="22">
    <source>
        <dbReference type="Proteomes" id="UP000196232"/>
    </source>
</evidence>
<evidence type="ECO:0000256" key="1">
    <source>
        <dbReference type="ARBA" id="ARBA00004651"/>
    </source>
</evidence>
<keyword evidence="10 17" id="KW-0472">Membrane</keyword>
<comment type="caution">
    <text evidence="21">The sequence shown here is derived from an EMBL/GenBank/DDBJ whole genome shotgun (WGS) entry which is preliminary data.</text>
</comment>
<evidence type="ECO:0000256" key="16">
    <source>
        <dbReference type="PROSITE-ProRule" id="PRU00421"/>
    </source>
</evidence>
<dbReference type="InterPro" id="IPR013013">
    <property type="entry name" value="PTS_EIIC_1"/>
</dbReference>
<protein>
    <recommendedName>
        <fullName evidence="14">PTS system sucrose-specific EIIBCA component</fullName>
        <ecNumber evidence="11">2.7.1.211</ecNumber>
    </recommendedName>
    <alternativeName>
        <fullName evidence="15">EIIBCA-Scr</fullName>
    </alternativeName>
</protein>
<evidence type="ECO:0000256" key="3">
    <source>
        <dbReference type="ARBA" id="ARBA00022475"/>
    </source>
</evidence>
<dbReference type="InterPro" id="IPR011297">
    <property type="entry name" value="PTS_IIABC_b_glu"/>
</dbReference>
<feature type="transmembrane region" description="Helical" evidence="17">
    <location>
        <begin position="386"/>
        <end position="419"/>
    </location>
</feature>
<evidence type="ECO:0000256" key="17">
    <source>
        <dbReference type="SAM" id="Phobius"/>
    </source>
</evidence>
<dbReference type="InterPro" id="IPR011055">
    <property type="entry name" value="Dup_hybrid_motif"/>
</dbReference>
<evidence type="ECO:0000256" key="8">
    <source>
        <dbReference type="ARBA" id="ARBA00022777"/>
    </source>
</evidence>
<dbReference type="Proteomes" id="UP000196232">
    <property type="component" value="Unassembled WGS sequence"/>
</dbReference>
<dbReference type="SUPFAM" id="SSF51261">
    <property type="entry name" value="Duplicated hybrid motif"/>
    <property type="match status" value="1"/>
</dbReference>
<dbReference type="EC" id="2.7.1.211" evidence="11"/>
<sequence length="605" mass="65298">MDYKKVSERVKNAIGGAQNINHITHCSTRLRININDLKKVDIDKLKAIDGVIDVIYQNNQLQVIIGPDVAEVYKYFNSTDNNPSGSNTKLESTSKKKSNIWSRLIDFISGAFTPILPAIIGAGLLKGFIAIFNVIGILPTRSIEYILLSMIADACFYFLPILLAFSAAKKLDTNPYISAVLAGVLVHPTLIKLVTKGTALSFAGIPIKDVNYSSSVVPILLIVWFQSYIEKYLNKHLPKTIGLFVTPVVSIFVSSLIGLIVLGPIGSYVGIYLGMFISFLNNTAPWLAPTIMGAFSPLIVMMGMHYSLFPIAIQSISSFGYDSFFTPSGLVSNLAQSGAAFAVAVKSKEKVLRGTAISTGATAALGITEPVLYGVNLKLKKPLYGAVLGGAIGGLYIGLTRVTSTAIASPGILALALFAKTPTNLLNAIIGMIISFAISFGITMVIWKPKAVKQKDMRISSVTDGLVKNLKDVDDVTFSSGAMGKGMAFESKTGEVYSPVDGEIVMVFPTKHAYGIRSNSGIELLIHIGIDTVQLNGKYFKTNVNKGTKVHRGDKLGSFDIKEVQKAGYDTTIMLIITNTNDYDHVNTDVKYNTDVTSQQMVLTV</sequence>
<dbReference type="SUPFAM" id="SSF55604">
    <property type="entry name" value="Glucose permease domain IIB"/>
    <property type="match status" value="1"/>
</dbReference>
<dbReference type="RefSeq" id="WP_056952562.1">
    <property type="nucleotide sequence ID" value="NZ_LNUA01000032.1"/>
</dbReference>
<comment type="function">
    <text evidence="12">The phosphoenolpyruvate-dependent sugar phosphotransferase system (sugar PTS), a major carbohydrate active transport system, catalyzes the phosphorylation of incoming sugar substrates concomitantly with their translocation across the cell membrane. This system is involved in sucrose transport.</text>
</comment>
<evidence type="ECO:0000256" key="2">
    <source>
        <dbReference type="ARBA" id="ARBA00022448"/>
    </source>
</evidence>
<dbReference type="FunFam" id="2.70.70.10:FF:000001">
    <property type="entry name" value="PTS system glucose-specific IIA component"/>
    <property type="match status" value="1"/>
</dbReference>
<feature type="transmembrane region" description="Helical" evidence="17">
    <location>
        <begin position="176"/>
        <end position="195"/>
    </location>
</feature>
<proteinExistence type="predicted"/>
<evidence type="ECO:0000256" key="4">
    <source>
        <dbReference type="ARBA" id="ARBA00022597"/>
    </source>
</evidence>
<evidence type="ECO:0000256" key="14">
    <source>
        <dbReference type="ARBA" id="ARBA00074554"/>
    </source>
</evidence>
<evidence type="ECO:0000259" key="19">
    <source>
        <dbReference type="PROSITE" id="PS51098"/>
    </source>
</evidence>
<dbReference type="PANTHER" id="PTHR30175:SF1">
    <property type="entry name" value="PTS SYSTEM ARBUTIN-, CELLOBIOSE-, AND SALICIN-SPECIFIC EIIBC COMPONENT-RELATED"/>
    <property type="match status" value="1"/>
</dbReference>
<dbReference type="InterPro" id="IPR018113">
    <property type="entry name" value="PTrfase_EIIB_Cys"/>
</dbReference>
<gene>
    <name evidence="21" type="primary">scrA</name>
    <name evidence="21" type="ORF">LKACC16343_00248</name>
</gene>
<dbReference type="FunFam" id="3.30.1360.60:FF:000001">
    <property type="entry name" value="PTS system glucose-specific IIBC component PtsG"/>
    <property type="match status" value="1"/>
</dbReference>
<dbReference type="PROSITE" id="PS51093">
    <property type="entry name" value="PTS_EIIA_TYPE_1"/>
    <property type="match status" value="1"/>
</dbReference>
<dbReference type="InterPro" id="IPR001127">
    <property type="entry name" value="PTS_EIIA_1_perm"/>
</dbReference>
<feature type="transmembrane region" description="Helical" evidence="17">
    <location>
        <begin position="286"/>
        <end position="309"/>
    </location>
</feature>
<evidence type="ECO:0000256" key="13">
    <source>
        <dbReference type="ARBA" id="ARBA00048931"/>
    </source>
</evidence>
<dbReference type="GO" id="GO:0008982">
    <property type="term" value="F:protein-N(PI)-phosphohistidine-sugar phosphotransferase activity"/>
    <property type="evidence" value="ECO:0007669"/>
    <property type="project" value="InterPro"/>
</dbReference>
<dbReference type="Gene3D" id="3.30.1360.60">
    <property type="entry name" value="Glucose permease domain IIB"/>
    <property type="match status" value="1"/>
</dbReference>
<evidence type="ECO:0000256" key="11">
    <source>
        <dbReference type="ARBA" id="ARBA00044053"/>
    </source>
</evidence>